<proteinExistence type="predicted"/>
<gene>
    <name evidence="1" type="ORF">LX81_03541</name>
</gene>
<dbReference type="EMBL" id="QKZL01000023">
    <property type="protein sequence ID" value="PZX12437.1"/>
    <property type="molecule type" value="Genomic_DNA"/>
</dbReference>
<name>A0A2W7N221_9RHOB</name>
<evidence type="ECO:0000313" key="1">
    <source>
        <dbReference type="EMBL" id="PZX12437.1"/>
    </source>
</evidence>
<accession>A0A2W7N221</accession>
<dbReference type="InterPro" id="IPR036390">
    <property type="entry name" value="WH_DNA-bd_sf"/>
</dbReference>
<keyword evidence="2" id="KW-1185">Reference proteome</keyword>
<dbReference type="RefSeq" id="WP_111538589.1">
    <property type="nucleotide sequence ID" value="NZ_QKZL01000023.1"/>
</dbReference>
<evidence type="ECO:0000313" key="2">
    <source>
        <dbReference type="Proteomes" id="UP000248916"/>
    </source>
</evidence>
<protein>
    <submittedName>
        <fullName evidence="1">DeoR-like protein with HTH domain</fullName>
    </submittedName>
</protein>
<dbReference type="InterPro" id="IPR036388">
    <property type="entry name" value="WH-like_DNA-bd_sf"/>
</dbReference>
<reference evidence="1 2" key="1">
    <citation type="submission" date="2018-06" db="EMBL/GenBank/DDBJ databases">
        <title>Genomic Encyclopedia of Archaeal and Bacterial Type Strains, Phase II (KMG-II): from individual species to whole genera.</title>
        <authorList>
            <person name="Goeker M."/>
        </authorList>
    </citation>
    <scope>NUCLEOTIDE SEQUENCE [LARGE SCALE GENOMIC DNA]</scope>
    <source>
        <strain evidence="1 2">DSM 22009</strain>
    </source>
</reference>
<dbReference type="Proteomes" id="UP000248916">
    <property type="component" value="Unassembled WGS sequence"/>
</dbReference>
<comment type="caution">
    <text evidence="1">The sequence shown here is derived from an EMBL/GenBank/DDBJ whole genome shotgun (WGS) entry which is preliminary data.</text>
</comment>
<dbReference type="SUPFAM" id="SSF46785">
    <property type="entry name" value="Winged helix' DNA-binding domain"/>
    <property type="match status" value="1"/>
</dbReference>
<dbReference type="Gene3D" id="1.10.10.10">
    <property type="entry name" value="Winged helix-like DNA-binding domain superfamily/Winged helix DNA-binding domain"/>
    <property type="match status" value="1"/>
</dbReference>
<sequence length="225" mass="26314">MSRKGHKPTPSTRTFAAWIEDHVRPLLIANFSRPQVSVLIDLLRFLEQQRYDFSADRAFQTRPLSNARIADALAVSDRTVRRWFAHLERLGLVERVHRKNPHHRYKNLLNRVRFSAFWGWFRERLTKAPVAQCPPNKKDMNHISLGERKSCEEPPATSSFPTGTIRYDAYWRNLAEKHLPSGRCRPDINVIAQRFRENLRSHAIGLDHSSITARWIAFCKRARPV</sequence>
<dbReference type="OrthoDB" id="7821975at2"/>
<organism evidence="1 2">
    <name type="scientific">Palleronia aestuarii</name>
    <dbReference type="NCBI Taxonomy" id="568105"/>
    <lineage>
        <taxon>Bacteria</taxon>
        <taxon>Pseudomonadati</taxon>
        <taxon>Pseudomonadota</taxon>
        <taxon>Alphaproteobacteria</taxon>
        <taxon>Rhodobacterales</taxon>
        <taxon>Roseobacteraceae</taxon>
        <taxon>Palleronia</taxon>
    </lineage>
</organism>
<dbReference type="AlphaFoldDB" id="A0A2W7N221"/>